<feature type="domain" description="HTH tetR-type" evidence="5">
    <location>
        <begin position="16"/>
        <end position="76"/>
    </location>
</feature>
<dbReference type="PRINTS" id="PR00455">
    <property type="entry name" value="HTHTETR"/>
</dbReference>
<dbReference type="KEGG" id="mmor:MMOR_01530"/>
<dbReference type="AlphaFoldDB" id="A0AAD1H633"/>
<dbReference type="Proteomes" id="UP000466681">
    <property type="component" value="Chromosome"/>
</dbReference>
<dbReference type="GO" id="GO:0000976">
    <property type="term" value="F:transcription cis-regulatory region binding"/>
    <property type="evidence" value="ECO:0007669"/>
    <property type="project" value="TreeGrafter"/>
</dbReference>
<dbReference type="SUPFAM" id="SSF46689">
    <property type="entry name" value="Homeodomain-like"/>
    <property type="match status" value="1"/>
</dbReference>
<accession>A0AAD1H633</accession>
<dbReference type="EMBL" id="AP022560">
    <property type="protein sequence ID" value="BBW99216.1"/>
    <property type="molecule type" value="Genomic_DNA"/>
</dbReference>
<dbReference type="PANTHER" id="PTHR30055">
    <property type="entry name" value="HTH-TYPE TRANSCRIPTIONAL REGULATOR RUTR"/>
    <property type="match status" value="1"/>
</dbReference>
<keyword evidence="2 4" id="KW-0238">DNA-binding</keyword>
<dbReference type="InterPro" id="IPR009057">
    <property type="entry name" value="Homeodomain-like_sf"/>
</dbReference>
<reference evidence="6 7" key="1">
    <citation type="journal article" date="2019" name="Emerg. Microbes Infect.">
        <title>Comprehensive subspecies identification of 175 nontuberculous mycobacteria species based on 7547 genomic profiles.</title>
        <authorList>
            <person name="Matsumoto Y."/>
            <person name="Kinjo T."/>
            <person name="Motooka D."/>
            <person name="Nabeya D."/>
            <person name="Jung N."/>
            <person name="Uechi K."/>
            <person name="Horii T."/>
            <person name="Iida T."/>
            <person name="Fujita J."/>
            <person name="Nakamura S."/>
        </authorList>
    </citation>
    <scope>NUCLEOTIDE SEQUENCE [LARGE SCALE GENOMIC DNA]</scope>
    <source>
        <strain evidence="6 7">JCM 6375</strain>
    </source>
</reference>
<dbReference type="Pfam" id="PF17754">
    <property type="entry name" value="TetR_C_14"/>
    <property type="match status" value="1"/>
</dbReference>
<dbReference type="Pfam" id="PF00440">
    <property type="entry name" value="TetR_N"/>
    <property type="match status" value="1"/>
</dbReference>
<dbReference type="InterPro" id="IPR041347">
    <property type="entry name" value="MftR_C"/>
</dbReference>
<keyword evidence="3" id="KW-0804">Transcription</keyword>
<evidence type="ECO:0000256" key="1">
    <source>
        <dbReference type="ARBA" id="ARBA00023015"/>
    </source>
</evidence>
<dbReference type="GO" id="GO:0003700">
    <property type="term" value="F:DNA-binding transcription factor activity"/>
    <property type="evidence" value="ECO:0007669"/>
    <property type="project" value="TreeGrafter"/>
</dbReference>
<evidence type="ECO:0000259" key="5">
    <source>
        <dbReference type="PROSITE" id="PS50977"/>
    </source>
</evidence>
<keyword evidence="7" id="KW-1185">Reference proteome</keyword>
<name>A0AAD1H633_9MYCO</name>
<dbReference type="RefSeq" id="WP_083152981.1">
    <property type="nucleotide sequence ID" value="NZ_AP022560.1"/>
</dbReference>
<dbReference type="Gene3D" id="1.10.10.60">
    <property type="entry name" value="Homeodomain-like"/>
    <property type="match status" value="1"/>
</dbReference>
<proteinExistence type="predicted"/>
<sequence length="195" mass="21662">MGATKSAVGLRDRKKIQTRDTIRRAALRLVQANGYANTTIEQIAVAAEIAPSTFFRYFPTKESVLIANDLDMVTVDALAAQPADMAPLKAFRRSVEITLAALASAEWRFERARLRIVLSEPELRAAQMDEYQRTARRLAETEARRTSRDTDDLEVRVFVGAVTGSMLTALDGHPSGIADRMYRTLDLLEAGMPFT</sequence>
<evidence type="ECO:0000256" key="3">
    <source>
        <dbReference type="ARBA" id="ARBA00023163"/>
    </source>
</evidence>
<protein>
    <submittedName>
        <fullName evidence="6">TetR family transcriptional regulator</fullName>
    </submittedName>
</protein>
<dbReference type="InterPro" id="IPR050109">
    <property type="entry name" value="HTH-type_TetR-like_transc_reg"/>
</dbReference>
<evidence type="ECO:0000313" key="7">
    <source>
        <dbReference type="Proteomes" id="UP000466681"/>
    </source>
</evidence>
<dbReference type="InterPro" id="IPR001647">
    <property type="entry name" value="HTH_TetR"/>
</dbReference>
<keyword evidence="1" id="KW-0805">Transcription regulation</keyword>
<evidence type="ECO:0000256" key="4">
    <source>
        <dbReference type="PROSITE-ProRule" id="PRU00335"/>
    </source>
</evidence>
<feature type="DNA-binding region" description="H-T-H motif" evidence="4">
    <location>
        <begin position="39"/>
        <end position="58"/>
    </location>
</feature>
<evidence type="ECO:0000256" key="2">
    <source>
        <dbReference type="ARBA" id="ARBA00023125"/>
    </source>
</evidence>
<organism evidence="6 7">
    <name type="scientific">Mycolicibacterium moriokaense</name>
    <dbReference type="NCBI Taxonomy" id="39691"/>
    <lineage>
        <taxon>Bacteria</taxon>
        <taxon>Bacillati</taxon>
        <taxon>Actinomycetota</taxon>
        <taxon>Actinomycetes</taxon>
        <taxon>Mycobacteriales</taxon>
        <taxon>Mycobacteriaceae</taxon>
        <taxon>Mycolicibacterium</taxon>
    </lineage>
</organism>
<gene>
    <name evidence="6" type="ORF">MMOR_01530</name>
</gene>
<dbReference type="PROSITE" id="PS50977">
    <property type="entry name" value="HTH_TETR_2"/>
    <property type="match status" value="1"/>
</dbReference>
<evidence type="ECO:0000313" key="6">
    <source>
        <dbReference type="EMBL" id="BBW99216.1"/>
    </source>
</evidence>
<dbReference type="Gene3D" id="1.10.357.10">
    <property type="entry name" value="Tetracycline Repressor, domain 2"/>
    <property type="match status" value="1"/>
</dbReference>
<dbReference type="PANTHER" id="PTHR30055:SF238">
    <property type="entry name" value="MYCOFACTOCIN BIOSYNTHESIS TRANSCRIPTIONAL REGULATOR MFTR-RELATED"/>
    <property type="match status" value="1"/>
</dbReference>